<sequence>MSLDTGRADQHGSHIHHGSHIEEVNVEHLHGEALGIGMATPRISWVYDSSIDSIADRRATVRIRRGRPGLSWQERTFRVRADGNVLMDCPDDPLAFGEQARIAVAIDDLPGNEDPSGSDDLPGSDDPSGNDDPSGIGEHAWSDEIVVEPGMLGPADRKAAMIGPGWYEPTSDWRHAPLLRTETSLDDRPVAARLYLSALGLVEAEINGHRVGEDILTPGWTVYDHRVHYRTYDVTDLLKAGGNGIGLWLADGWYRGRIGFCGGSVNTYGDRLAAYAQLEMTFADGSTRTLVSNAYDGRWKAKRGPIVYSGLCEGERYDARLADAGFSSAGYDDSDWEPVTEVRFDPMLLEAPRMEPVRAIRTTGPRSIRNLGNGSFLLDFGQNCTQRLRLRMHGLKPGDEVTVHHAEVLEPDGELSLRPLRRGVQTDVYVADGHDEWWEPRFTIHGFRYARIDGWPGELDADDVVAVAYGTSMQRTGWLETSNAMVNRLHENVEWSMRSNFVSIPTDCPQRDERLGWTGDIALFAPTAAFLHDVEAILTDWMDDVAAETERWGTVPYYVPFIPLAEWRVPEAIAIWGDSVVVVPWALYMASGDAQTLREQYPLARRWVEEVRGHLADDGVWDRRPNLMYGQLGDWLDPTAPPDDAARAMTAKELVATSFFQHSVRLLAEMAAVLGDSAAEDDYRSLAEHIRRGFLSRFVLADGRMTSDTQCAYTLAITFDLLDEHDERRRAAGDRLAELVKGGGYTVGTGFAGTPYLLDALCATGHVDVAYRLFLSEQCPSWMYQVRMGGTTTWERWDSMRPDGSVNPGVMTSFNHYSLGSVADWMHRTIGGITPLEPGWTTFEVAPKPGGGIASAHVTHRCPLGLIDVRWKVSDGAMTMALRVPAGGRAVVCVGDERREYEGGTYRLRFDVDPGFDSM</sequence>
<dbReference type="InterPro" id="IPR035398">
    <property type="entry name" value="Bac_rhamnosid_C"/>
</dbReference>
<proteinExistence type="predicted"/>
<dbReference type="Pfam" id="PF17390">
    <property type="entry name" value="Bac_rhamnosid_C"/>
    <property type="match status" value="1"/>
</dbReference>
<evidence type="ECO:0000313" key="9">
    <source>
        <dbReference type="EMBL" id="PJM74708.1"/>
    </source>
</evidence>
<dbReference type="GO" id="GO:0030596">
    <property type="term" value="F:alpha-L-rhamnosidase activity"/>
    <property type="evidence" value="ECO:0007669"/>
    <property type="project" value="UniProtKB-EC"/>
</dbReference>
<dbReference type="PANTHER" id="PTHR33307">
    <property type="entry name" value="ALPHA-RHAMNOSIDASE (EUROFUNG)"/>
    <property type="match status" value="1"/>
</dbReference>
<feature type="domain" description="Alpha-L-rhamnosidase C-terminal" evidence="8">
    <location>
        <begin position="832"/>
        <end position="904"/>
    </location>
</feature>
<feature type="domain" description="Alpha-L-rhamnosidase concanavalin-like" evidence="5">
    <location>
        <begin position="371"/>
        <end position="467"/>
    </location>
</feature>
<evidence type="ECO:0000259" key="5">
    <source>
        <dbReference type="Pfam" id="PF05592"/>
    </source>
</evidence>
<dbReference type="SUPFAM" id="SSF48208">
    <property type="entry name" value="Six-hairpin glycosidases"/>
    <property type="match status" value="1"/>
</dbReference>
<dbReference type="InterPro" id="IPR008928">
    <property type="entry name" value="6-hairpin_glycosidase_sf"/>
</dbReference>
<dbReference type="Pfam" id="PF08531">
    <property type="entry name" value="Bac_rhamnosid_N"/>
    <property type="match status" value="1"/>
</dbReference>
<organism evidence="9 10">
    <name type="scientific">Bifidobacterium simiarum</name>
    <dbReference type="NCBI Taxonomy" id="2045441"/>
    <lineage>
        <taxon>Bacteria</taxon>
        <taxon>Bacillati</taxon>
        <taxon>Actinomycetota</taxon>
        <taxon>Actinomycetes</taxon>
        <taxon>Bifidobacteriales</taxon>
        <taxon>Bifidobacteriaceae</taxon>
        <taxon>Bifidobacterium</taxon>
    </lineage>
</organism>
<accession>A0A2M9HD13</accession>
<dbReference type="Gene3D" id="2.60.420.10">
    <property type="entry name" value="Maltose phosphorylase, domain 3"/>
    <property type="match status" value="1"/>
</dbReference>
<evidence type="ECO:0000256" key="2">
    <source>
        <dbReference type="ARBA" id="ARBA00012652"/>
    </source>
</evidence>
<feature type="region of interest" description="Disordered" evidence="4">
    <location>
        <begin position="108"/>
        <end position="138"/>
    </location>
</feature>
<dbReference type="Proteomes" id="UP000231451">
    <property type="component" value="Unassembled WGS sequence"/>
</dbReference>
<dbReference type="InterPro" id="IPR012341">
    <property type="entry name" value="6hp_glycosidase-like_sf"/>
</dbReference>
<dbReference type="InterPro" id="IPR013737">
    <property type="entry name" value="Bac_rhamnosid_N"/>
</dbReference>
<protein>
    <recommendedName>
        <fullName evidence="2">alpha-L-rhamnosidase</fullName>
        <ecNumber evidence="2">3.2.1.40</ecNumber>
    </recommendedName>
</protein>
<feature type="region of interest" description="Disordered" evidence="4">
    <location>
        <begin position="1"/>
        <end position="20"/>
    </location>
</feature>
<dbReference type="Pfam" id="PF05592">
    <property type="entry name" value="Bac_rhamnosid"/>
    <property type="match status" value="1"/>
</dbReference>
<dbReference type="GO" id="GO:0005975">
    <property type="term" value="P:carbohydrate metabolic process"/>
    <property type="evidence" value="ECO:0007669"/>
    <property type="project" value="InterPro"/>
</dbReference>
<evidence type="ECO:0000256" key="1">
    <source>
        <dbReference type="ARBA" id="ARBA00001445"/>
    </source>
</evidence>
<dbReference type="EMBL" id="PEBK01000009">
    <property type="protein sequence ID" value="PJM74708.1"/>
    <property type="molecule type" value="Genomic_DNA"/>
</dbReference>
<dbReference type="EC" id="3.2.1.40" evidence="2"/>
<feature type="domain" description="Alpha-L-rhamnosidase six-hairpin glycosidase" evidence="7">
    <location>
        <begin position="475"/>
        <end position="830"/>
    </location>
</feature>
<keyword evidence="3" id="KW-0378">Hydrolase</keyword>
<dbReference type="InterPro" id="IPR035396">
    <property type="entry name" value="Bac_rhamnosid6H"/>
</dbReference>
<evidence type="ECO:0000259" key="8">
    <source>
        <dbReference type="Pfam" id="PF17390"/>
    </source>
</evidence>
<dbReference type="OrthoDB" id="9761045at2"/>
<evidence type="ECO:0000256" key="4">
    <source>
        <dbReference type="SAM" id="MobiDB-lite"/>
    </source>
</evidence>
<keyword evidence="10" id="KW-1185">Reference proteome</keyword>
<feature type="compositionally biased region" description="Low complexity" evidence="4">
    <location>
        <begin position="114"/>
        <end position="135"/>
    </location>
</feature>
<dbReference type="InterPro" id="IPR008902">
    <property type="entry name" value="Rhamnosid_concanavalin"/>
</dbReference>
<dbReference type="Gene3D" id="1.50.10.10">
    <property type="match status" value="1"/>
</dbReference>
<name>A0A2M9HD13_9BIFI</name>
<dbReference type="InterPro" id="IPR016007">
    <property type="entry name" value="Alpha_rhamnosid"/>
</dbReference>
<gene>
    <name evidence="9" type="ORF">CSQ87_09135</name>
</gene>
<dbReference type="Pfam" id="PF17389">
    <property type="entry name" value="Bac_rhamnosid6H"/>
    <property type="match status" value="1"/>
</dbReference>
<comment type="caution">
    <text evidence="9">The sequence shown here is derived from an EMBL/GenBank/DDBJ whole genome shotgun (WGS) entry which is preliminary data.</text>
</comment>
<reference evidence="9 10" key="1">
    <citation type="submission" date="2017-10" db="EMBL/GenBank/DDBJ databases">
        <title>Draft genome sequences of strains TRE 1, TRE 9, TRE H and TRI 7, isolated from tamarins, belonging to four potential novel Bifidobacterium species.</title>
        <authorList>
            <person name="Mattarelli P."/>
            <person name="Modesto M."/>
            <person name="Puglisi E."/>
            <person name="Morelli L."/>
            <person name="Spezio C."/>
            <person name="Bonetti A."/>
            <person name="Sandri C."/>
        </authorList>
    </citation>
    <scope>NUCLEOTIDE SEQUENCE [LARGE SCALE GENOMIC DNA]</scope>
    <source>
        <strain evidence="10">TRI7</strain>
    </source>
</reference>
<dbReference type="AlphaFoldDB" id="A0A2M9HD13"/>
<evidence type="ECO:0000259" key="6">
    <source>
        <dbReference type="Pfam" id="PF08531"/>
    </source>
</evidence>
<comment type="catalytic activity">
    <reaction evidence="1">
        <text>Hydrolysis of terminal non-reducing alpha-L-rhamnose residues in alpha-L-rhamnosides.</text>
        <dbReference type="EC" id="3.2.1.40"/>
    </reaction>
</comment>
<dbReference type="Gene3D" id="2.60.120.260">
    <property type="entry name" value="Galactose-binding domain-like"/>
    <property type="match status" value="2"/>
</dbReference>
<dbReference type="PIRSF" id="PIRSF010631">
    <property type="entry name" value="A-rhamnsds"/>
    <property type="match status" value="1"/>
</dbReference>
<dbReference type="PANTHER" id="PTHR33307:SF6">
    <property type="entry name" value="ALPHA-RHAMNOSIDASE (EUROFUNG)-RELATED"/>
    <property type="match status" value="1"/>
</dbReference>
<evidence type="ECO:0000256" key="3">
    <source>
        <dbReference type="ARBA" id="ARBA00022801"/>
    </source>
</evidence>
<evidence type="ECO:0000313" key="10">
    <source>
        <dbReference type="Proteomes" id="UP000231451"/>
    </source>
</evidence>
<feature type="domain" description="Bacterial alpha-L-rhamnosidase N-terminal" evidence="6">
    <location>
        <begin position="189"/>
        <end position="359"/>
    </location>
</feature>
<feature type="compositionally biased region" description="Basic and acidic residues" evidence="4">
    <location>
        <begin position="1"/>
        <end position="12"/>
    </location>
</feature>
<dbReference type="Pfam" id="PF25788">
    <property type="entry name" value="Ig_Rha78A_N"/>
    <property type="match status" value="1"/>
</dbReference>
<evidence type="ECO:0000259" key="7">
    <source>
        <dbReference type="Pfam" id="PF17389"/>
    </source>
</evidence>